<organism evidence="1 2">
    <name type="scientific">Blautia liquoris</name>
    <dbReference type="NCBI Taxonomy" id="2779518"/>
    <lineage>
        <taxon>Bacteria</taxon>
        <taxon>Bacillati</taxon>
        <taxon>Bacillota</taxon>
        <taxon>Clostridia</taxon>
        <taxon>Lachnospirales</taxon>
        <taxon>Lachnospiraceae</taxon>
        <taxon>Blautia</taxon>
    </lineage>
</organism>
<dbReference type="AlphaFoldDB" id="A0A7M2RD50"/>
<name>A0A7M2RD50_9FIRM</name>
<dbReference type="SUPFAM" id="SSF46785">
    <property type="entry name" value="Winged helix' DNA-binding domain"/>
    <property type="match status" value="1"/>
</dbReference>
<dbReference type="InterPro" id="IPR025374">
    <property type="entry name" value="DUF4364"/>
</dbReference>
<dbReference type="KEGG" id="bliq:INP51_09415"/>
<dbReference type="Gene3D" id="1.10.10.10">
    <property type="entry name" value="Winged helix-like DNA-binding domain superfamily/Winged helix DNA-binding domain"/>
    <property type="match status" value="1"/>
</dbReference>
<dbReference type="EMBL" id="CP063304">
    <property type="protein sequence ID" value="QOV18249.1"/>
    <property type="molecule type" value="Genomic_DNA"/>
</dbReference>
<evidence type="ECO:0000313" key="1">
    <source>
        <dbReference type="EMBL" id="QOV18249.1"/>
    </source>
</evidence>
<dbReference type="InterPro" id="IPR036388">
    <property type="entry name" value="WH-like_DNA-bd_sf"/>
</dbReference>
<dbReference type="Pfam" id="PF14277">
    <property type="entry name" value="DUF4364"/>
    <property type="match status" value="1"/>
</dbReference>
<proteinExistence type="predicted"/>
<dbReference type="Proteomes" id="UP000593601">
    <property type="component" value="Chromosome"/>
</dbReference>
<gene>
    <name evidence="1" type="ORF">INP51_09415</name>
</gene>
<sequence>MIESPLTLYKLIILYMLNKVTFPLSNSQISEFVLGAEYTDYFHLQQALNDLRDSGLVTTQRVRNTTNYHMTEKGLDTLEFFKGEISNDIKADIDTYLKANAYELRNESSTQADYYKTTSHEFEVHCTVTEQTEKLIEVVLTVPTKEAAEDICDNWSGKSQEVYAFLMKTLMN</sequence>
<accession>A0A7M2RD50</accession>
<dbReference type="InterPro" id="IPR036390">
    <property type="entry name" value="WH_DNA-bd_sf"/>
</dbReference>
<dbReference type="RefSeq" id="WP_193734611.1">
    <property type="nucleotide sequence ID" value="NZ_CP063304.1"/>
</dbReference>
<evidence type="ECO:0000313" key="2">
    <source>
        <dbReference type="Proteomes" id="UP000593601"/>
    </source>
</evidence>
<reference evidence="1 2" key="1">
    <citation type="submission" date="2020-10" db="EMBL/GenBank/DDBJ databases">
        <title>Blautia liquoris sp.nov., isolated from the mud in a fermentation cellar used for the production of Chinese strong-flavoured liquor.</title>
        <authorList>
            <person name="Lu L."/>
        </authorList>
    </citation>
    <scope>NUCLEOTIDE SEQUENCE [LARGE SCALE GENOMIC DNA]</scope>
    <source>
        <strain evidence="1 2">LZLJ-3</strain>
    </source>
</reference>
<protein>
    <submittedName>
        <fullName evidence="1">DUF4364 family protein</fullName>
    </submittedName>
</protein>
<keyword evidence="2" id="KW-1185">Reference proteome</keyword>